<proteinExistence type="predicted"/>
<gene>
    <name evidence="1" type="ORF">TTEB3V08_LOCUS7949</name>
</gene>
<name>A0A7R9IKA8_9NEOP</name>
<dbReference type="EMBL" id="OE003301">
    <property type="protein sequence ID" value="CAD7460003.1"/>
    <property type="molecule type" value="Genomic_DNA"/>
</dbReference>
<dbReference type="AlphaFoldDB" id="A0A7R9IKA8"/>
<evidence type="ECO:0000313" key="1">
    <source>
        <dbReference type="EMBL" id="CAD7460003.1"/>
    </source>
</evidence>
<reference evidence="1" key="1">
    <citation type="submission" date="2020-11" db="EMBL/GenBank/DDBJ databases">
        <authorList>
            <person name="Tran Van P."/>
        </authorList>
    </citation>
    <scope>NUCLEOTIDE SEQUENCE</scope>
</reference>
<organism evidence="1">
    <name type="scientific">Timema tahoe</name>
    <dbReference type="NCBI Taxonomy" id="61484"/>
    <lineage>
        <taxon>Eukaryota</taxon>
        <taxon>Metazoa</taxon>
        <taxon>Ecdysozoa</taxon>
        <taxon>Arthropoda</taxon>
        <taxon>Hexapoda</taxon>
        <taxon>Insecta</taxon>
        <taxon>Pterygota</taxon>
        <taxon>Neoptera</taxon>
        <taxon>Polyneoptera</taxon>
        <taxon>Phasmatodea</taxon>
        <taxon>Timematodea</taxon>
        <taxon>Timematoidea</taxon>
        <taxon>Timematidae</taxon>
        <taxon>Timema</taxon>
    </lineage>
</organism>
<accession>A0A7R9IKA8</accession>
<sequence length="80" mass="8895">MCQGTSWEILTHSLSRGQAIRYRLYKYHDDGMSDGEQELAHARCSCFIRILGGVDNVPRRASGGFTDAAAEDVSNIDNFI</sequence>
<protein>
    <submittedName>
        <fullName evidence="1">Uncharacterized protein</fullName>
    </submittedName>
</protein>